<dbReference type="PANTHER" id="PTHR45036:SF1">
    <property type="entry name" value="METHYLTRANSFERASE LIKE 7A"/>
    <property type="match status" value="1"/>
</dbReference>
<keyword evidence="1" id="KW-0732">Signal</keyword>
<accession>A0ABQ6M9J1</accession>
<dbReference type="Pfam" id="PF08241">
    <property type="entry name" value="Methyltransf_11"/>
    <property type="match status" value="1"/>
</dbReference>
<dbReference type="Proteomes" id="UP001165060">
    <property type="component" value="Unassembled WGS sequence"/>
</dbReference>
<feature type="signal peptide" evidence="1">
    <location>
        <begin position="1"/>
        <end position="16"/>
    </location>
</feature>
<feature type="chain" id="PRO_5046850821" description="Methyltransferase type 11 domain-containing protein" evidence="1">
    <location>
        <begin position="17"/>
        <end position="209"/>
    </location>
</feature>
<proteinExistence type="predicted"/>
<gene>
    <name evidence="3" type="ORF">TeGR_g10186</name>
</gene>
<dbReference type="InterPro" id="IPR029063">
    <property type="entry name" value="SAM-dependent_MTases_sf"/>
</dbReference>
<evidence type="ECO:0000256" key="1">
    <source>
        <dbReference type="SAM" id="SignalP"/>
    </source>
</evidence>
<keyword evidence="4" id="KW-1185">Reference proteome</keyword>
<dbReference type="InterPro" id="IPR013216">
    <property type="entry name" value="Methyltransf_11"/>
</dbReference>
<dbReference type="SUPFAM" id="SSF53335">
    <property type="entry name" value="S-adenosyl-L-methionine-dependent methyltransferases"/>
    <property type="match status" value="1"/>
</dbReference>
<protein>
    <recommendedName>
        <fullName evidence="2">Methyltransferase type 11 domain-containing protein</fullName>
    </recommendedName>
</protein>
<evidence type="ECO:0000313" key="3">
    <source>
        <dbReference type="EMBL" id="GMI22100.1"/>
    </source>
</evidence>
<comment type="caution">
    <text evidence="3">The sequence shown here is derived from an EMBL/GenBank/DDBJ whole genome shotgun (WGS) entry which is preliminary data.</text>
</comment>
<evidence type="ECO:0000259" key="2">
    <source>
        <dbReference type="Pfam" id="PF08241"/>
    </source>
</evidence>
<name>A0ABQ6M9J1_9STRA</name>
<evidence type="ECO:0000313" key="4">
    <source>
        <dbReference type="Proteomes" id="UP001165060"/>
    </source>
</evidence>
<dbReference type="InterPro" id="IPR052356">
    <property type="entry name" value="Thiol_S-MT"/>
</dbReference>
<sequence length="209" mass="22025">MLVSLLLPLIPLLASSLPLPLPRRALLSASLLPLLPLLPSPSSAYPIAASEPDLRATFRLAQASRAPAILWLGCGDLSGAYKDLFKPGASVVALDLVAPSPPALAAAAEHLRARGVALSFVRGDAAALPFAPASFDCALCSMFLCQDFDPSVVVSGVRRVLREGGRFGFFEHVENIDEVIVPVFGERSIVRIQHAPKLSNIMAGVVAKV</sequence>
<dbReference type="EMBL" id="BRYB01003876">
    <property type="protein sequence ID" value="GMI22100.1"/>
    <property type="molecule type" value="Genomic_DNA"/>
</dbReference>
<feature type="domain" description="Methyltransferase type 11" evidence="2">
    <location>
        <begin position="72"/>
        <end position="167"/>
    </location>
</feature>
<dbReference type="Gene3D" id="3.40.50.150">
    <property type="entry name" value="Vaccinia Virus protein VP39"/>
    <property type="match status" value="1"/>
</dbReference>
<reference evidence="3 4" key="1">
    <citation type="journal article" date="2023" name="Commun. Biol.">
        <title>Genome analysis of Parmales, the sister group of diatoms, reveals the evolutionary specialization of diatoms from phago-mixotrophs to photoautotrophs.</title>
        <authorList>
            <person name="Ban H."/>
            <person name="Sato S."/>
            <person name="Yoshikawa S."/>
            <person name="Yamada K."/>
            <person name="Nakamura Y."/>
            <person name="Ichinomiya M."/>
            <person name="Sato N."/>
            <person name="Blanc-Mathieu R."/>
            <person name="Endo H."/>
            <person name="Kuwata A."/>
            <person name="Ogata H."/>
        </authorList>
    </citation>
    <scope>NUCLEOTIDE SEQUENCE [LARGE SCALE GENOMIC DNA]</scope>
</reference>
<organism evidence="3 4">
    <name type="scientific">Tetraparma gracilis</name>
    <dbReference type="NCBI Taxonomy" id="2962635"/>
    <lineage>
        <taxon>Eukaryota</taxon>
        <taxon>Sar</taxon>
        <taxon>Stramenopiles</taxon>
        <taxon>Ochrophyta</taxon>
        <taxon>Bolidophyceae</taxon>
        <taxon>Parmales</taxon>
        <taxon>Triparmaceae</taxon>
        <taxon>Tetraparma</taxon>
    </lineage>
</organism>
<dbReference type="PANTHER" id="PTHR45036">
    <property type="entry name" value="METHYLTRANSFERASE LIKE 7B"/>
    <property type="match status" value="1"/>
</dbReference>